<organism evidence="1 2">
    <name type="scientific">Corvus moneduloides</name>
    <name type="common">New Caledonian crow</name>
    <dbReference type="NCBI Taxonomy" id="1196302"/>
    <lineage>
        <taxon>Eukaryota</taxon>
        <taxon>Metazoa</taxon>
        <taxon>Chordata</taxon>
        <taxon>Craniata</taxon>
        <taxon>Vertebrata</taxon>
        <taxon>Euteleostomi</taxon>
        <taxon>Archelosauria</taxon>
        <taxon>Archosauria</taxon>
        <taxon>Dinosauria</taxon>
        <taxon>Saurischia</taxon>
        <taxon>Theropoda</taxon>
        <taxon>Coelurosauria</taxon>
        <taxon>Aves</taxon>
        <taxon>Neognathae</taxon>
        <taxon>Neoaves</taxon>
        <taxon>Telluraves</taxon>
        <taxon>Australaves</taxon>
        <taxon>Passeriformes</taxon>
        <taxon>Corvoidea</taxon>
        <taxon>Corvidae</taxon>
        <taxon>Corvus</taxon>
    </lineage>
</organism>
<reference evidence="1" key="2">
    <citation type="submission" date="2025-08" db="UniProtKB">
        <authorList>
            <consortium name="Ensembl"/>
        </authorList>
    </citation>
    <scope>IDENTIFICATION</scope>
</reference>
<reference evidence="1" key="3">
    <citation type="submission" date="2025-09" db="UniProtKB">
        <authorList>
            <consortium name="Ensembl"/>
        </authorList>
    </citation>
    <scope>IDENTIFICATION</scope>
</reference>
<proteinExistence type="predicted"/>
<protein>
    <submittedName>
        <fullName evidence="1">Uncharacterized protein</fullName>
    </submittedName>
</protein>
<accession>A0A8U7N057</accession>
<dbReference type="Ensembl" id="ENSCMUT00000017081.2">
    <property type="protein sequence ID" value="ENSCMUP00000015904.2"/>
    <property type="gene ID" value="ENSCMUG00000009868.2"/>
</dbReference>
<sequence length="180" mass="18217">SRAGLTAPGPRAGASWPGVALPARGHGSLSAVALPALHIRGAELTAPPACSPPETLNVLDAMPHFNVPCHPPALCALSWDPGCQLAEGPGEGGCPLPLPHCPGTWGATRGSSLSCAGAMSWRFARGGNLGVGSPTLPSFPSEVCCPQGGGEWRSPTGGRGESLGPLITFILLPLDCWLCM</sequence>
<accession>A0A8C3GZG5</accession>
<name>A0A8C3GZG5_CORMO</name>
<dbReference type="AlphaFoldDB" id="A0A8C3GZG5"/>
<reference evidence="2" key="1">
    <citation type="submission" date="2019-10" db="EMBL/GenBank/DDBJ databases">
        <title>Corvus moneduloides (New Caledonian crow) genome, bCorMon1, primary haplotype.</title>
        <authorList>
            <person name="Rutz C."/>
            <person name="Fungtammasan C."/>
            <person name="Mountcastle J."/>
            <person name="Formenti G."/>
            <person name="Chow W."/>
            <person name="Howe K."/>
            <person name="Steele M.P."/>
            <person name="Fernandes J."/>
            <person name="Gilbert M.T.P."/>
            <person name="Fedrigo O."/>
            <person name="Jarvis E.D."/>
            <person name="Gemmell N."/>
        </authorList>
    </citation>
    <scope>NUCLEOTIDE SEQUENCE [LARGE SCALE GENOMIC DNA]</scope>
</reference>
<dbReference type="Proteomes" id="UP000694553">
    <property type="component" value="Unassembled WGS sequence"/>
</dbReference>
<keyword evidence="2" id="KW-1185">Reference proteome</keyword>
<evidence type="ECO:0000313" key="1">
    <source>
        <dbReference type="Ensembl" id="ENSCMUP00000015904.2"/>
    </source>
</evidence>
<evidence type="ECO:0000313" key="2">
    <source>
        <dbReference type="Proteomes" id="UP000694553"/>
    </source>
</evidence>